<evidence type="ECO:0000256" key="18">
    <source>
        <dbReference type="ARBA" id="ARBA00022794"/>
    </source>
</evidence>
<dbReference type="Gene3D" id="1.10.40.30">
    <property type="entry name" value="Fumarase/aspartase (C-terminal domain)"/>
    <property type="match status" value="1"/>
</dbReference>
<evidence type="ECO:0000256" key="1">
    <source>
        <dbReference type="ARBA" id="ARBA00000598"/>
    </source>
</evidence>
<dbReference type="GO" id="GO:0044208">
    <property type="term" value="P:'de novo' AMP biosynthetic process"/>
    <property type="evidence" value="ECO:0007669"/>
    <property type="project" value="UniProtKB-UniPathway"/>
</dbReference>
<evidence type="ECO:0000256" key="4">
    <source>
        <dbReference type="ARBA" id="ARBA00004706"/>
    </source>
</evidence>
<keyword evidence="19 29" id="KW-0067">ATP-binding</keyword>
<gene>
    <name evidence="32" type="ORF">SPHA_23296</name>
</gene>
<keyword evidence="14" id="KW-0808">Transferase</keyword>
<evidence type="ECO:0000256" key="16">
    <source>
        <dbReference type="ARBA" id="ARBA00022755"/>
    </source>
</evidence>
<keyword evidence="21 32" id="KW-0456">Lyase</keyword>
<evidence type="ECO:0000256" key="28">
    <source>
        <dbReference type="ARBA" id="ARBA00081094"/>
    </source>
</evidence>
<dbReference type="PRINTS" id="PR00149">
    <property type="entry name" value="FUMRATELYASE"/>
</dbReference>
<evidence type="ECO:0000256" key="22">
    <source>
        <dbReference type="ARBA" id="ARBA00023273"/>
    </source>
</evidence>
<dbReference type="GO" id="GO:0030030">
    <property type="term" value="P:cell projection organization"/>
    <property type="evidence" value="ECO:0007669"/>
    <property type="project" value="UniProtKB-KW"/>
</dbReference>
<keyword evidence="33" id="KW-1185">Reference proteome</keyword>
<evidence type="ECO:0000313" key="33">
    <source>
        <dbReference type="Proteomes" id="UP000597762"/>
    </source>
</evidence>
<dbReference type="SMART" id="SM00220">
    <property type="entry name" value="S_TKc"/>
    <property type="match status" value="1"/>
</dbReference>
<comment type="catalytic activity">
    <reaction evidence="1">
        <text>(2S)-2-[5-amino-1-(5-phospho-beta-D-ribosyl)imidazole-4-carboxamido]succinate = 5-amino-1-(5-phospho-beta-D-ribosyl)imidazole-4-carboxamide + fumarate</text>
        <dbReference type="Rhea" id="RHEA:23920"/>
        <dbReference type="ChEBI" id="CHEBI:29806"/>
        <dbReference type="ChEBI" id="CHEBI:58443"/>
        <dbReference type="ChEBI" id="CHEBI:58475"/>
        <dbReference type="EC" id="4.3.2.2"/>
    </reaction>
</comment>
<keyword evidence="12" id="KW-0723">Serine/threonine-protein kinase</keyword>
<dbReference type="InterPro" id="IPR008948">
    <property type="entry name" value="L-Aspartase-like"/>
</dbReference>
<keyword evidence="16" id="KW-0658">Purine biosynthesis</keyword>
<dbReference type="PANTHER" id="PTHR43172">
    <property type="entry name" value="ADENYLOSUCCINATE LYASE"/>
    <property type="match status" value="1"/>
</dbReference>
<evidence type="ECO:0000256" key="9">
    <source>
        <dbReference type="ARBA" id="ARBA00012339"/>
    </source>
</evidence>
<keyword evidence="15 29" id="KW-0547">Nucleotide-binding</keyword>
<comment type="catalytic activity">
    <reaction evidence="24">
        <text>N(6)-(1,2-dicarboxyethyl)-AMP = fumarate + AMP</text>
        <dbReference type="Rhea" id="RHEA:16853"/>
        <dbReference type="ChEBI" id="CHEBI:29806"/>
        <dbReference type="ChEBI" id="CHEBI:57567"/>
        <dbReference type="ChEBI" id="CHEBI:456215"/>
        <dbReference type="EC" id="4.3.2.2"/>
    </reaction>
</comment>
<dbReference type="Gene3D" id="1.10.275.60">
    <property type="match status" value="1"/>
</dbReference>
<comment type="pathway">
    <text evidence="5">Purine metabolism; AMP biosynthesis via de novo pathway; AMP from IMP: step 2/2.</text>
</comment>
<dbReference type="InterPro" id="IPR044093">
    <property type="entry name" value="STKc_CDK10"/>
</dbReference>
<evidence type="ECO:0000256" key="15">
    <source>
        <dbReference type="ARBA" id="ARBA00022741"/>
    </source>
</evidence>
<dbReference type="EC" id="4.3.2.2" evidence="9"/>
<feature type="compositionally biased region" description="Low complexity" evidence="30">
    <location>
        <begin position="798"/>
        <end position="809"/>
    </location>
</feature>
<dbReference type="InterPro" id="IPR020557">
    <property type="entry name" value="Fumarate_lyase_CS"/>
</dbReference>
<evidence type="ECO:0000256" key="7">
    <source>
        <dbReference type="ARBA" id="ARBA00008273"/>
    </source>
</evidence>
<dbReference type="GO" id="GO:0006189">
    <property type="term" value="P:'de novo' IMP biosynthetic process"/>
    <property type="evidence" value="ECO:0007669"/>
    <property type="project" value="UniProtKB-UniPathway"/>
</dbReference>
<dbReference type="OrthoDB" id="406045at2759"/>
<dbReference type="FunFam" id="3.30.200.20:FF:000256">
    <property type="entry name" value="cyclin-dependent kinase 10 isoform X2"/>
    <property type="match status" value="1"/>
</dbReference>
<dbReference type="InterPro" id="IPR022761">
    <property type="entry name" value="Fumarate_lyase_N"/>
</dbReference>
<keyword evidence="17" id="KW-0418">Kinase</keyword>
<evidence type="ECO:0000259" key="31">
    <source>
        <dbReference type="PROSITE" id="PS50011"/>
    </source>
</evidence>
<feature type="domain" description="Protein kinase" evidence="31">
    <location>
        <begin position="474"/>
        <end position="758"/>
    </location>
</feature>
<dbReference type="Proteomes" id="UP000597762">
    <property type="component" value="Unassembled WGS sequence"/>
</dbReference>
<feature type="compositionally biased region" description="Basic and acidic residues" evidence="30">
    <location>
        <begin position="788"/>
        <end position="797"/>
    </location>
</feature>
<dbReference type="InterPro" id="IPR011009">
    <property type="entry name" value="Kinase-like_dom_sf"/>
</dbReference>
<dbReference type="PROSITE" id="PS00108">
    <property type="entry name" value="PROTEIN_KINASE_ST"/>
    <property type="match status" value="1"/>
</dbReference>
<evidence type="ECO:0000256" key="13">
    <source>
        <dbReference type="ARBA" id="ARBA00022553"/>
    </source>
</evidence>
<evidence type="ECO:0000256" key="19">
    <source>
        <dbReference type="ARBA" id="ARBA00022840"/>
    </source>
</evidence>
<evidence type="ECO:0000256" key="10">
    <source>
        <dbReference type="ARBA" id="ARBA00017058"/>
    </source>
</evidence>
<dbReference type="InterPro" id="IPR019468">
    <property type="entry name" value="AdenyloSucc_lyase_C"/>
</dbReference>
<evidence type="ECO:0000256" key="23">
    <source>
        <dbReference type="ARBA" id="ARBA00030717"/>
    </source>
</evidence>
<dbReference type="UniPathway" id="UPA00075">
    <property type="reaction ID" value="UER00336"/>
</dbReference>
<evidence type="ECO:0000256" key="17">
    <source>
        <dbReference type="ARBA" id="ARBA00022777"/>
    </source>
</evidence>
<evidence type="ECO:0000256" key="24">
    <source>
        <dbReference type="ARBA" id="ARBA00047513"/>
    </source>
</evidence>
<dbReference type="FunFam" id="1.10.40.30:FF:000005">
    <property type="entry name" value="Adenylosuccinate lyase"/>
    <property type="match status" value="1"/>
</dbReference>
<reference evidence="32" key="1">
    <citation type="submission" date="2021-01" db="EMBL/GenBank/DDBJ databases">
        <authorList>
            <person name="Li R."/>
            <person name="Bekaert M."/>
        </authorList>
    </citation>
    <scope>NUCLEOTIDE SEQUENCE</scope>
    <source>
        <strain evidence="32">Farmed</strain>
    </source>
</reference>
<comment type="caution">
    <text evidence="32">The sequence shown here is derived from an EMBL/GenBank/DDBJ whole genome shotgun (WGS) entry which is preliminary data.</text>
</comment>
<dbReference type="Pfam" id="PF00069">
    <property type="entry name" value="Pkinase"/>
    <property type="match status" value="1"/>
</dbReference>
<dbReference type="CDD" id="cd07845">
    <property type="entry name" value="STKc_CDK10"/>
    <property type="match status" value="1"/>
</dbReference>
<keyword evidence="22" id="KW-0966">Cell projection</keyword>
<sequence length="818" mass="93909">MKKFSTWRRLWLWLATSQKKLNLDITDDQLEEMTANLENIDFEHATQEEKRVRHDVMAHIHTFAICCPKAAPIIHLGATSAYVGDNTDLIVLRDGFDIILPKLARCIHRLVKFAEEHKSLPCLGYTHLQPAQLTTVGKRACLWIQDLLMDLRNLERSRNDLRFRGVKGTTGTQASFLELFNGDEEKVEKLDEMVTELAGFKKNYLVCGQTYSRKVDVDSLTSLASLGATVHKICSDIRILANFKEIEEPFEKDQIGSSAMPYKRNPMRSERCCALARHLMALLPDALMTASVQWMERTLDDSANRRLSLPESFLTADILLTTLQNVFEGLVVYPELIQRRIHQELPFMATENIIMAMVKSGANRQECHEQIRVLSHKAGHCVKMEGKDNDLVERIKANSYFTPIKDQLEDLLRPDTFIGRAPSQVTKFIKLEVNPALEPYTLDQETRNCLRFLQKDVAIPEKARLGRCRSVTDFEKMNRVGEGTYGIVYRARDIRSNKIVALKKMRMERERDGIPISGLREINILLNLRHENIVELQEVVVGKSLDSIFLVMEYCEQDLASLLDNMMAPFSEAQVKCIMIQVFKGLQYLHENFIIHRDLKVSNLLMTDKGCVKIADFGLTRKYSMPMKPMTPKVVTLWYRAPELLFGSKTQTTAIDMWSIGCIFGELLAHRPLLPGRGEIHQIELIIEMFGTPNDAIWPGMSKLPALENLTLKNQPYNNLRHTFPWLSEAGIRLLNFLFMYDPNKRATAEDCLDSSYFKEQPYPCDPDMMPSFPQHRLKRRPVPSVRNKTEEKRKAESSFSEFGASTSSRIFNKKRKL</sequence>
<protein>
    <recommendedName>
        <fullName evidence="10">Adenylosuccinate lyase</fullName>
        <ecNumber evidence="9">4.3.2.2</ecNumber>
    </recommendedName>
    <alternativeName>
        <fullName evidence="23">Adenylosuccinase</fullName>
    </alternativeName>
    <alternativeName>
        <fullName evidence="28">Cell division protein kinase 10</fullName>
    </alternativeName>
    <alternativeName>
        <fullName evidence="27">Cyclin-dependent kinase 10</fullName>
    </alternativeName>
</protein>
<evidence type="ECO:0000256" key="21">
    <source>
        <dbReference type="ARBA" id="ARBA00023239"/>
    </source>
</evidence>
<evidence type="ECO:0000256" key="27">
    <source>
        <dbReference type="ARBA" id="ARBA00069133"/>
    </source>
</evidence>
<dbReference type="GO" id="GO:0005524">
    <property type="term" value="F:ATP binding"/>
    <property type="evidence" value="ECO:0007669"/>
    <property type="project" value="UniProtKB-UniRule"/>
</dbReference>
<keyword evidence="20" id="KW-0206">Cytoskeleton</keyword>
<proteinExistence type="inferred from homology"/>
<feature type="region of interest" description="Disordered" evidence="30">
    <location>
        <begin position="769"/>
        <end position="818"/>
    </location>
</feature>
<dbReference type="UniPathway" id="UPA00074">
    <property type="reaction ID" value="UER00132"/>
</dbReference>
<feature type="binding site" evidence="29">
    <location>
        <position position="503"/>
    </location>
    <ligand>
        <name>ATP</name>
        <dbReference type="ChEBI" id="CHEBI:30616"/>
    </ligand>
</feature>
<evidence type="ECO:0000256" key="3">
    <source>
        <dbReference type="ARBA" id="ARBA00004120"/>
    </source>
</evidence>
<dbReference type="SMART" id="SM00998">
    <property type="entry name" value="ADSL_C"/>
    <property type="match status" value="1"/>
</dbReference>
<evidence type="ECO:0000256" key="14">
    <source>
        <dbReference type="ARBA" id="ARBA00022679"/>
    </source>
</evidence>
<keyword evidence="11" id="KW-0963">Cytoplasm</keyword>
<dbReference type="InterPro" id="IPR017441">
    <property type="entry name" value="Protein_kinase_ATP_BS"/>
</dbReference>
<evidence type="ECO:0000256" key="11">
    <source>
        <dbReference type="ARBA" id="ARBA00022490"/>
    </source>
</evidence>
<dbReference type="CDD" id="cd03302">
    <property type="entry name" value="Adenylsuccinate_lyase_2"/>
    <property type="match status" value="1"/>
</dbReference>
<dbReference type="FunFam" id="1.10.275.60:FF:000001">
    <property type="entry name" value="Adenylosuccinate lyase"/>
    <property type="match status" value="1"/>
</dbReference>
<dbReference type="PROSITE" id="PS00163">
    <property type="entry name" value="FUMARATE_LYASES"/>
    <property type="match status" value="1"/>
</dbReference>
<dbReference type="PROSITE" id="PS00107">
    <property type="entry name" value="PROTEIN_KINASE_ATP"/>
    <property type="match status" value="1"/>
</dbReference>
<dbReference type="SUPFAM" id="SSF56112">
    <property type="entry name" value="Protein kinase-like (PK-like)"/>
    <property type="match status" value="1"/>
</dbReference>
<dbReference type="GO" id="GO:0004018">
    <property type="term" value="F:N6-(1,2-dicarboxyethyl)AMP AMP-lyase (fumarate-forming) activity"/>
    <property type="evidence" value="ECO:0007669"/>
    <property type="project" value="InterPro"/>
</dbReference>
<dbReference type="Gene3D" id="1.20.200.10">
    <property type="entry name" value="Fumarase/aspartase (Central domain)"/>
    <property type="match status" value="1"/>
</dbReference>
<accession>A0A812BQG6</accession>
<dbReference type="InterPro" id="IPR000719">
    <property type="entry name" value="Prot_kinase_dom"/>
</dbReference>
<evidence type="ECO:0000313" key="32">
    <source>
        <dbReference type="EMBL" id="CAE1242435.1"/>
    </source>
</evidence>
<comment type="similarity">
    <text evidence="7">Belongs to the lyase 1 family. Adenylosuccinate lyase subfamily.</text>
</comment>
<dbReference type="GO" id="GO:0007346">
    <property type="term" value="P:regulation of mitotic cell cycle"/>
    <property type="evidence" value="ECO:0007669"/>
    <property type="project" value="InterPro"/>
</dbReference>
<dbReference type="GO" id="GO:0004693">
    <property type="term" value="F:cyclin-dependent protein serine/threonine kinase activity"/>
    <property type="evidence" value="ECO:0007669"/>
    <property type="project" value="InterPro"/>
</dbReference>
<dbReference type="Gene3D" id="1.10.510.10">
    <property type="entry name" value="Transferase(Phosphotransferase) domain 1"/>
    <property type="match status" value="1"/>
</dbReference>
<comment type="pathway">
    <text evidence="4">Purine metabolism; IMP biosynthesis via de novo pathway; 5-amino-1-(5-phospho-D-ribosyl)imidazole-4-carboxamide from 5-amino-1-(5-phospho-D-ribosyl)imidazole-4-carboxylate: step 2/2.</text>
</comment>
<dbReference type="SUPFAM" id="SSF48557">
    <property type="entry name" value="L-aspartase-like"/>
    <property type="match status" value="1"/>
</dbReference>
<evidence type="ECO:0000256" key="8">
    <source>
        <dbReference type="ARBA" id="ARBA00011668"/>
    </source>
</evidence>
<comment type="function">
    <text evidence="25">Cyclin-dependent kinase that phosphorylates the transcription factor ETS2 (in vitro) and positively controls its proteasomal degradation (in cells). Involved in the regulation of actin cytoskeleton organization through the phosphorylation of actin dynamics regulators such as PKN2. Is a negative regulator of ciliogenesis through phosphorylation of PKN2 and promotion of RhoA signaling.</text>
</comment>
<evidence type="ECO:0000256" key="2">
    <source>
        <dbReference type="ARBA" id="ARBA00002971"/>
    </source>
</evidence>
<dbReference type="PANTHER" id="PTHR43172:SF1">
    <property type="entry name" value="ADENYLOSUCCINATE LYASE"/>
    <property type="match status" value="1"/>
</dbReference>
<evidence type="ECO:0000256" key="5">
    <source>
        <dbReference type="ARBA" id="ARBA00004734"/>
    </source>
</evidence>
<dbReference type="InterPro" id="IPR008271">
    <property type="entry name" value="Ser/Thr_kinase_AS"/>
</dbReference>
<dbReference type="Gene3D" id="3.30.200.20">
    <property type="entry name" value="Phosphorylase Kinase, domain 1"/>
    <property type="match status" value="1"/>
</dbReference>
<evidence type="ECO:0000256" key="6">
    <source>
        <dbReference type="ARBA" id="ARBA00006485"/>
    </source>
</evidence>
<keyword evidence="18" id="KW-0970">Cilium biogenesis/degradation</keyword>
<dbReference type="GO" id="GO:0005829">
    <property type="term" value="C:cytosol"/>
    <property type="evidence" value="ECO:0007669"/>
    <property type="project" value="TreeGrafter"/>
</dbReference>
<comment type="subcellular location">
    <subcellularLocation>
        <location evidence="3">Cytoplasm</location>
        <location evidence="3">Cytoskeleton</location>
        <location evidence="3">Cilium basal body</location>
    </subcellularLocation>
</comment>
<comment type="function">
    <text evidence="2">Catalyzes two non-sequential steps in de novo AMP synthesis: converts (S)-2-(5-amino-1-(5-phospho-D-ribosyl)imidazole-4-carboxamido)succinate (SAICAR) to fumarate plus 5-amino-1-(5-phospho-D-ribosyl)imidazole-4-carboxamide, and thereby also contributes to de novo IMP synthesis, and converts succinyladenosine monophosphate (SAMP) to AMP and fumarate.</text>
</comment>
<evidence type="ECO:0000256" key="20">
    <source>
        <dbReference type="ARBA" id="ARBA00023212"/>
    </source>
</evidence>
<dbReference type="AlphaFoldDB" id="A0A812BQG6"/>
<dbReference type="InterPro" id="IPR004769">
    <property type="entry name" value="Pur_lyase"/>
</dbReference>
<evidence type="ECO:0000256" key="12">
    <source>
        <dbReference type="ARBA" id="ARBA00022527"/>
    </source>
</evidence>
<dbReference type="FunFam" id="1.10.510.10:FF:000289">
    <property type="entry name" value="cyclin-dependent kinase 10 isoform X2"/>
    <property type="match status" value="1"/>
</dbReference>
<evidence type="ECO:0000256" key="26">
    <source>
        <dbReference type="ARBA" id="ARBA00064010"/>
    </source>
</evidence>
<dbReference type="InterPro" id="IPR000362">
    <property type="entry name" value="Fumarate_lyase_fam"/>
</dbReference>
<organism evidence="32 33">
    <name type="scientific">Acanthosepion pharaonis</name>
    <name type="common">Pharaoh cuttlefish</name>
    <name type="synonym">Sepia pharaonis</name>
    <dbReference type="NCBI Taxonomy" id="158019"/>
    <lineage>
        <taxon>Eukaryota</taxon>
        <taxon>Metazoa</taxon>
        <taxon>Spiralia</taxon>
        <taxon>Lophotrochozoa</taxon>
        <taxon>Mollusca</taxon>
        <taxon>Cephalopoda</taxon>
        <taxon>Coleoidea</taxon>
        <taxon>Decapodiformes</taxon>
        <taxon>Sepiida</taxon>
        <taxon>Sepiina</taxon>
        <taxon>Sepiidae</taxon>
        <taxon>Acanthosepion</taxon>
    </lineage>
</organism>
<keyword evidence="13" id="KW-0597">Phosphoprotein</keyword>
<dbReference type="Pfam" id="PF10397">
    <property type="entry name" value="ADSL_C"/>
    <property type="match status" value="1"/>
</dbReference>
<dbReference type="GO" id="GO:0070626">
    <property type="term" value="F:(S)-2-(5-amino-1-(5-phospho-D-ribosyl)imidazole-4-carboxamido) succinate lyase (fumarate-forming) activity"/>
    <property type="evidence" value="ECO:0007669"/>
    <property type="project" value="TreeGrafter"/>
</dbReference>
<name>A0A812BQG6_ACAPH</name>
<dbReference type="Pfam" id="PF00206">
    <property type="entry name" value="Lyase_1"/>
    <property type="match status" value="1"/>
</dbReference>
<evidence type="ECO:0000256" key="25">
    <source>
        <dbReference type="ARBA" id="ARBA00059360"/>
    </source>
</evidence>
<dbReference type="PROSITE" id="PS50011">
    <property type="entry name" value="PROTEIN_KINASE_DOM"/>
    <property type="match status" value="1"/>
</dbReference>
<comment type="subunit">
    <text evidence="8">Homotetramer. Residues from neighboring subunits contribute catalytic and substrate-binding residues to each active site.</text>
</comment>
<dbReference type="EMBL" id="CAHIKZ030000862">
    <property type="protein sequence ID" value="CAE1242435.1"/>
    <property type="molecule type" value="Genomic_DNA"/>
</dbReference>
<evidence type="ECO:0000256" key="30">
    <source>
        <dbReference type="SAM" id="MobiDB-lite"/>
    </source>
</evidence>
<evidence type="ECO:0000256" key="29">
    <source>
        <dbReference type="PROSITE-ProRule" id="PRU10141"/>
    </source>
</evidence>
<comment type="similarity">
    <text evidence="6">Belongs to the protein kinase superfamily. CMGC Ser/Thr protein kinase family. CDC2/CDKX subfamily.</text>
</comment>
<comment type="subunit">
    <text evidence="26">Heterodimer with CCNQ, the interaction is required for kinase activity. Interacts with ETS2. Interacts with PRK2.</text>
</comment>
<dbReference type="NCBIfam" id="TIGR00928">
    <property type="entry name" value="purB"/>
    <property type="match status" value="1"/>
</dbReference>